<dbReference type="GO" id="GO:0003979">
    <property type="term" value="F:UDP-glucose 6-dehydrogenase activity"/>
    <property type="evidence" value="ECO:0007669"/>
    <property type="project" value="UniProtKB-EC"/>
</dbReference>
<feature type="binding site" evidence="9">
    <location>
        <position position="205"/>
    </location>
    <ligand>
        <name>substrate</name>
    </ligand>
</feature>
<dbReference type="Proteomes" id="UP000325182">
    <property type="component" value="Unassembled WGS sequence"/>
</dbReference>
<feature type="binding site" evidence="10">
    <location>
        <position position="264"/>
    </location>
    <ligand>
        <name>NAD(+)</name>
        <dbReference type="ChEBI" id="CHEBI:57540"/>
    </ligand>
</feature>
<evidence type="ECO:0000259" key="11">
    <source>
        <dbReference type="SMART" id="SM00984"/>
    </source>
</evidence>
<feature type="active site" description="Nucleophile" evidence="8">
    <location>
        <position position="261"/>
    </location>
</feature>
<dbReference type="GO" id="GO:0051287">
    <property type="term" value="F:NAD binding"/>
    <property type="evidence" value="ECO:0007669"/>
    <property type="project" value="InterPro"/>
</dbReference>
<evidence type="ECO:0000256" key="8">
    <source>
        <dbReference type="PIRSR" id="PIRSR500134-1"/>
    </source>
</evidence>
<dbReference type="GO" id="GO:0006065">
    <property type="term" value="P:UDP-glucuronate biosynthetic process"/>
    <property type="evidence" value="ECO:0007669"/>
    <property type="project" value="UniProtKB-UniPathway"/>
</dbReference>
<feature type="binding site" evidence="10">
    <location>
        <position position="156"/>
    </location>
    <ligand>
        <name>NAD(+)</name>
        <dbReference type="ChEBI" id="CHEBI:57540"/>
    </ligand>
</feature>
<reference evidence="12 13" key="1">
    <citation type="submission" date="2019-08" db="EMBL/GenBank/DDBJ databases">
        <title>Bacillus genomes from the desert of Cuatro Cienegas, Coahuila.</title>
        <authorList>
            <person name="Olmedo-Alvarez G."/>
        </authorList>
    </citation>
    <scope>NUCLEOTIDE SEQUENCE [LARGE SCALE GENOMIC DNA]</scope>
    <source>
        <strain evidence="12 13">CH128b_4D</strain>
    </source>
</reference>
<dbReference type="Pfam" id="PF03720">
    <property type="entry name" value="UDPG_MGDP_dh_C"/>
    <property type="match status" value="1"/>
</dbReference>
<evidence type="ECO:0000313" key="12">
    <source>
        <dbReference type="EMBL" id="TYR95893.1"/>
    </source>
</evidence>
<dbReference type="GO" id="GO:0000271">
    <property type="term" value="P:polysaccharide biosynthetic process"/>
    <property type="evidence" value="ECO:0007669"/>
    <property type="project" value="InterPro"/>
</dbReference>
<feature type="binding site" evidence="10">
    <location>
        <position position="30"/>
    </location>
    <ligand>
        <name>NAD(+)</name>
        <dbReference type="ChEBI" id="CHEBI:57540"/>
    </ligand>
</feature>
<proteinExistence type="inferred from homology"/>
<feature type="domain" description="UDP-glucose/GDP-mannose dehydrogenase C-terminal" evidence="11">
    <location>
        <begin position="314"/>
        <end position="416"/>
    </location>
</feature>
<feature type="binding site" evidence="10">
    <location>
        <position position="328"/>
    </location>
    <ligand>
        <name>NAD(+)</name>
        <dbReference type="ChEBI" id="CHEBI:57540"/>
    </ligand>
</feature>
<feature type="binding site" evidence="9">
    <location>
        <begin position="153"/>
        <end position="156"/>
    </location>
    <ligand>
        <name>substrate</name>
    </ligand>
</feature>
<evidence type="ECO:0000313" key="13">
    <source>
        <dbReference type="Proteomes" id="UP000325182"/>
    </source>
</evidence>
<feature type="binding site" evidence="9">
    <location>
        <position position="321"/>
    </location>
    <ligand>
        <name>substrate</name>
    </ligand>
</feature>
<name>A0A5D4M3L1_9BACI</name>
<dbReference type="SUPFAM" id="SSF51735">
    <property type="entry name" value="NAD(P)-binding Rossmann-fold domains"/>
    <property type="match status" value="1"/>
</dbReference>
<accession>A0A5D4M3L1</accession>
<dbReference type="Pfam" id="PF00984">
    <property type="entry name" value="UDPG_MGDP_dh"/>
    <property type="match status" value="1"/>
</dbReference>
<evidence type="ECO:0000256" key="3">
    <source>
        <dbReference type="ARBA" id="ARBA00012954"/>
    </source>
</evidence>
<feature type="binding site" evidence="10">
    <location>
        <position position="86"/>
    </location>
    <ligand>
        <name>NAD(+)</name>
        <dbReference type="ChEBI" id="CHEBI:57540"/>
    </ligand>
</feature>
<dbReference type="Gene3D" id="1.20.5.100">
    <property type="entry name" value="Cytochrome c1, transmembrane anchor, C-terminal"/>
    <property type="match status" value="1"/>
</dbReference>
<gene>
    <name evidence="12" type="ORF">FZC84_20905</name>
</gene>
<dbReference type="SMART" id="SM00984">
    <property type="entry name" value="UDPG_MGDP_dh_C"/>
    <property type="match status" value="1"/>
</dbReference>
<dbReference type="PIRSF" id="PIRSF500134">
    <property type="entry name" value="UDPglc_DH_bac"/>
    <property type="match status" value="1"/>
</dbReference>
<evidence type="ECO:0000256" key="10">
    <source>
        <dbReference type="PIRSR" id="PIRSR500134-3"/>
    </source>
</evidence>
<dbReference type="RefSeq" id="WP_148955128.1">
    <property type="nucleotide sequence ID" value="NZ_VTEG01000027.1"/>
</dbReference>
<feature type="binding site" evidence="10">
    <location>
        <position position="122"/>
    </location>
    <ligand>
        <name>NAD(+)</name>
        <dbReference type="ChEBI" id="CHEBI:57540"/>
    </ligand>
</feature>
<dbReference type="AlphaFoldDB" id="A0A5D4M3L1"/>
<dbReference type="InterPro" id="IPR036291">
    <property type="entry name" value="NAD(P)-bd_dom_sf"/>
</dbReference>
<dbReference type="SUPFAM" id="SSF52413">
    <property type="entry name" value="UDP-glucose/GDP-mannose dehydrogenase C-terminal domain"/>
    <property type="match status" value="1"/>
</dbReference>
<comment type="caution">
    <text evidence="12">The sequence shown here is derived from an EMBL/GenBank/DDBJ whole genome shotgun (WGS) entry which is preliminary data.</text>
</comment>
<dbReference type="InterPro" id="IPR028357">
    <property type="entry name" value="UDPglc_DH_bac"/>
</dbReference>
<evidence type="ECO:0000256" key="7">
    <source>
        <dbReference type="PIRNR" id="PIRNR000124"/>
    </source>
</evidence>
<dbReference type="InterPro" id="IPR008927">
    <property type="entry name" value="6-PGluconate_DH-like_C_sf"/>
</dbReference>
<dbReference type="EC" id="1.1.1.22" evidence="3 7"/>
<comment type="similarity">
    <text evidence="2 7">Belongs to the UDP-glucose/GDP-mannose dehydrogenase family.</text>
</comment>
<dbReference type="PANTHER" id="PTHR43750">
    <property type="entry name" value="UDP-GLUCOSE 6-DEHYDROGENASE TUAD"/>
    <property type="match status" value="1"/>
</dbReference>
<evidence type="ECO:0000256" key="2">
    <source>
        <dbReference type="ARBA" id="ARBA00006601"/>
    </source>
</evidence>
<keyword evidence="5 7" id="KW-0520">NAD</keyword>
<dbReference type="InterPro" id="IPR017476">
    <property type="entry name" value="UDP-Glc/GDP-Man"/>
</dbReference>
<sequence length="441" mass="48649">MNISVIGTGYVGLVTGVCLAQVGYRVTCIDTDENKIGKLKRAESPIYEPGIEEMLAKNLEEKRLDFSTDYYAACSDADVIFIAVGTPQHEDGSANLSYIQSAAENIGLHIQKDGVLIVTKSTVPVGTNAKVKKWLSEKLVKDIQFEIASNPEFLREGSAIGDTFEADRIVIGTETREAASKLEALYQPFRTTILKTTIESAEMIKYASNAFLATKISFINEIANLCEKLDADIDEVATGMGMDRRIGTQFLKAGIGYGGSCFPKDTNALVQIAGDIEHQFELLESVIRVNSRQQIKLVSKALAHFQTLKGKSAAILGLSFKPNTDDIREAAAMEMIKQLLHYGVEITVFDPVAMRNTRKVFGDQIHYAEDALEAVRGTEMAFIVTEWEEIRSLSLKALVRTMETPVVFDGRNCFSLDEAKEAGVTYYSIGRKPYETSRSEV</sequence>
<organism evidence="12 13">
    <name type="scientific">Rossellomorea vietnamensis</name>
    <dbReference type="NCBI Taxonomy" id="218284"/>
    <lineage>
        <taxon>Bacteria</taxon>
        <taxon>Bacillati</taxon>
        <taxon>Bacillota</taxon>
        <taxon>Bacilli</taxon>
        <taxon>Bacillales</taxon>
        <taxon>Bacillaceae</taxon>
        <taxon>Rossellomorea</taxon>
    </lineage>
</organism>
<dbReference type="PIRSF" id="PIRSF000124">
    <property type="entry name" value="UDPglc_GDPman_dh"/>
    <property type="match status" value="1"/>
</dbReference>
<feature type="binding site" evidence="9">
    <location>
        <begin position="250"/>
        <end position="254"/>
    </location>
    <ligand>
        <name>substrate</name>
    </ligand>
</feature>
<evidence type="ECO:0000256" key="4">
    <source>
        <dbReference type="ARBA" id="ARBA00023002"/>
    </source>
</evidence>
<dbReference type="NCBIfam" id="TIGR03026">
    <property type="entry name" value="NDP-sugDHase"/>
    <property type="match status" value="1"/>
</dbReference>
<dbReference type="Gene3D" id="3.40.50.720">
    <property type="entry name" value="NAD(P)-binding Rossmann-like Domain"/>
    <property type="match status" value="2"/>
</dbReference>
<keyword evidence="4 7" id="KW-0560">Oxidoreductase</keyword>
<dbReference type="EMBL" id="VTEG01000027">
    <property type="protein sequence ID" value="TYR95893.1"/>
    <property type="molecule type" value="Genomic_DNA"/>
</dbReference>
<dbReference type="SUPFAM" id="SSF48179">
    <property type="entry name" value="6-phosphogluconate dehydrogenase C-terminal domain-like"/>
    <property type="match status" value="1"/>
</dbReference>
<feature type="binding site" evidence="9">
    <location>
        <position position="258"/>
    </location>
    <ligand>
        <name>substrate</name>
    </ligand>
</feature>
<dbReference type="InterPro" id="IPR036220">
    <property type="entry name" value="UDP-Glc/GDP-Man_DH_C_sf"/>
</dbReference>
<dbReference type="InterPro" id="IPR014027">
    <property type="entry name" value="UDP-Glc/GDP-Man_DH_C"/>
</dbReference>
<dbReference type="InterPro" id="IPR014026">
    <property type="entry name" value="UDP-Glc/GDP-Man_DH_dimer"/>
</dbReference>
<evidence type="ECO:0000256" key="9">
    <source>
        <dbReference type="PIRSR" id="PIRSR500134-2"/>
    </source>
</evidence>
<evidence type="ECO:0000256" key="5">
    <source>
        <dbReference type="ARBA" id="ARBA00023027"/>
    </source>
</evidence>
<dbReference type="PANTHER" id="PTHR43750:SF4">
    <property type="entry name" value="UDP-GLUCOSE 6-DEHYDROGENASE YWQF"/>
    <property type="match status" value="1"/>
</dbReference>
<evidence type="ECO:0000256" key="1">
    <source>
        <dbReference type="ARBA" id="ARBA00004701"/>
    </source>
</evidence>
<evidence type="ECO:0000256" key="6">
    <source>
        <dbReference type="ARBA" id="ARBA00047473"/>
    </source>
</evidence>
<dbReference type="Pfam" id="PF03721">
    <property type="entry name" value="UDPG_MGDP_dh_N"/>
    <property type="match status" value="1"/>
</dbReference>
<dbReference type="UniPathway" id="UPA00038">
    <property type="reaction ID" value="UER00491"/>
</dbReference>
<dbReference type="InterPro" id="IPR001732">
    <property type="entry name" value="UDP-Glc/GDP-Man_DH_N"/>
</dbReference>
<comment type="catalytic activity">
    <reaction evidence="6 7">
        <text>UDP-alpha-D-glucose + 2 NAD(+) + H2O = UDP-alpha-D-glucuronate + 2 NADH + 3 H(+)</text>
        <dbReference type="Rhea" id="RHEA:23596"/>
        <dbReference type="ChEBI" id="CHEBI:15377"/>
        <dbReference type="ChEBI" id="CHEBI:15378"/>
        <dbReference type="ChEBI" id="CHEBI:57540"/>
        <dbReference type="ChEBI" id="CHEBI:57945"/>
        <dbReference type="ChEBI" id="CHEBI:58052"/>
        <dbReference type="ChEBI" id="CHEBI:58885"/>
        <dbReference type="EC" id="1.1.1.22"/>
    </reaction>
</comment>
<feature type="binding site" evidence="10">
    <location>
        <position position="35"/>
    </location>
    <ligand>
        <name>NAD(+)</name>
        <dbReference type="ChEBI" id="CHEBI:57540"/>
    </ligand>
</feature>
<protein>
    <recommendedName>
        <fullName evidence="3 7">UDP-glucose 6-dehydrogenase</fullName>
        <ecNumber evidence="3 7">1.1.1.22</ecNumber>
    </recommendedName>
</protein>
<comment type="pathway">
    <text evidence="1">Nucleotide-sugar biosynthesis; UDP-alpha-D-glucuronate biosynthesis; UDP-alpha-D-glucuronate from UDP-alpha-D-glucose: step 1/1.</text>
</comment>